<dbReference type="InterPro" id="IPR055566">
    <property type="entry name" value="ARM_LIN"/>
</dbReference>
<sequence>MRVMVEMEATSSSASMASSFHEQERLDLKSIWAVVISVNSCVHKLISNGEARNSIRLRCTFKFSVQKEEFFEFSEQSVISNLYWGIDSIEAAIRAKCPEQKASLLKKAEQMLQVPALLDEHGVTAGFKNCCLVCCSYFYLSVVRKLQEDEWQVALHFLQAVLVFPRLVQTEFAPELCERLFASCTTNSGKQETRESRSLGSIFSAANTEDDKDEAIRLMARVYRDWLMYYQVMLYGETTQLHCGYREMFSPDNESQYSIKSHSVHRHGKSSSSGSSNTTEHEHSLHPHWNHQKVHPFDPQQDTGGGMEEELKTSIYIPEFEEYEKTTKDLDQATHFDVNNFLGSSSIKRLQEMLDDSQSDMRTSVDSCSEFSAYDNESEVMDDGECSMTTTRISADLPKCPINLTLTISEHRDKKPNILRSCYVENECASQKNYKINQMDHQRSNSRRKQNLNTPKSFLEVSLYSAKDSKSELLGITEKAISKLLHLEGLGKWDEDCALEVTTIYELLGKKNGEKCAILKDMILDQLLAGISTSKEEMVIRASVSILTSIVAANKSAIEDIKKKGLQLSDLASALKRNVHEAAILFYLMNPSPAEIKSLEILPILAGVMCNSNSYMGRSESLPTPLTASLMIIEVLVTAFDHCTNNMHLAEISSLKVLHGLIDVARISNIEESISWATVLVKCIQYDGHCRRYISKQAPVAPFVHLLESNKKHAKLIALEFFHEVIGYYLFEEATPRRKHQHYELTHAVCPKMQPQYQLLAANLLLHLDTLDNTTCKSVFRDEAMQVILKSVASEEGSDTQLLSAFIVSNLGGTYSWTGEPYTIAWLDAGTDSWCSKIARSLINIGNPVFHSLEKGLKSKLRRVSRDCLTAIAWLGFEIAKSPESIKFSACEILLSGVEEFLHPGMELEERVLACLCIYNYASGKGVRESLRRLSNVTWMAEELHKVWNIKGQSATLVWDMKEHKKAVTCFSLFEPGDSLISGSLDKTIRVWQVVHRKLECIEVIATKEPIQHLNTYGQTIFATTNGHGIKVFDASRKVKDNCKNKRVKCLAVVQGKIYAGCKDSSIQEFSTTNNRAQEIKAATKFWKLQKKPINAIVTYKDWLYSASSVVEGSNLKEWRRHSKPQMSLKTGKRECIMAMGIVEDFIYLNCSSATNSIQIWLRGTQQKVGRISAGSRITSLLTANDIILCGTETGLIKGLQGVSH</sequence>
<feature type="region of interest" description="Disordered" evidence="2">
    <location>
        <begin position="256"/>
        <end position="306"/>
    </location>
</feature>
<feature type="domain" description="Putative E3 ubiquitin-protein ligase LIN ARM-like" evidence="4">
    <location>
        <begin position="636"/>
        <end position="827"/>
    </location>
</feature>
<dbReference type="SUPFAM" id="SSF48371">
    <property type="entry name" value="ARM repeat"/>
    <property type="match status" value="1"/>
</dbReference>
<feature type="domain" description="Putative E3 ubiquitin-protein ligase LIN ARM-like" evidence="4">
    <location>
        <begin position="831"/>
        <end position="947"/>
    </location>
</feature>
<dbReference type="InterPro" id="IPR056514">
    <property type="entry name" value="ARM_LIN_2nd"/>
</dbReference>
<dbReference type="InterPro" id="IPR015943">
    <property type="entry name" value="WD40/YVTN_repeat-like_dom_sf"/>
</dbReference>
<dbReference type="PROSITE" id="PS50082">
    <property type="entry name" value="WD_REPEATS_2"/>
    <property type="match status" value="1"/>
</dbReference>
<feature type="repeat" description="WD" evidence="1">
    <location>
        <begin position="961"/>
        <end position="994"/>
    </location>
</feature>
<dbReference type="Pfam" id="PF23628">
    <property type="entry name" value="ARM_LIN_C"/>
    <property type="match status" value="2"/>
</dbReference>
<dbReference type="Gene3D" id="2.130.10.10">
    <property type="entry name" value="YVTN repeat-like/Quinoprotein amine dehydrogenase"/>
    <property type="match status" value="1"/>
</dbReference>
<protein>
    <submittedName>
        <fullName evidence="6">Transducin/WD40 repeat-like superfamily protein</fullName>
    </submittedName>
</protein>
<dbReference type="Pfam" id="PF00400">
    <property type="entry name" value="WD40"/>
    <property type="match status" value="1"/>
</dbReference>
<dbReference type="InterPro" id="IPR036322">
    <property type="entry name" value="WD40_repeat_dom_sf"/>
</dbReference>
<evidence type="ECO:0000259" key="5">
    <source>
        <dbReference type="Pfam" id="PF23654"/>
    </source>
</evidence>
<dbReference type="InterPro" id="IPR056512">
    <property type="entry name" value="LIN_N"/>
</dbReference>
<dbReference type="AlphaFoldDB" id="A0A4Y1QMT8"/>
<evidence type="ECO:0000259" key="3">
    <source>
        <dbReference type="Pfam" id="PF23568"/>
    </source>
</evidence>
<reference evidence="6" key="1">
    <citation type="journal article" date="2019" name="Science">
        <title>Mutation of a bHLH transcription factor allowed almond domestication.</title>
        <authorList>
            <person name="Sanchez-Perez R."/>
            <person name="Pavan S."/>
            <person name="Mazzeo R."/>
            <person name="Moldovan C."/>
            <person name="Aiese Cigliano R."/>
            <person name="Del Cueto J."/>
            <person name="Ricciardi F."/>
            <person name="Lotti C."/>
            <person name="Ricciardi L."/>
            <person name="Dicenta F."/>
            <person name="Lopez-Marques R.L."/>
            <person name="Lindberg Moller B."/>
        </authorList>
    </citation>
    <scope>NUCLEOTIDE SEQUENCE</scope>
</reference>
<keyword evidence="1" id="KW-0853">WD repeat</keyword>
<dbReference type="PANTHER" id="PTHR35549">
    <property type="entry name" value="OS04G0584500 PROTEIN"/>
    <property type="match status" value="1"/>
</dbReference>
<evidence type="ECO:0000313" key="6">
    <source>
        <dbReference type="EMBL" id="BBG93170.1"/>
    </source>
</evidence>
<feature type="domain" description="Putative E3 ubiquitin-protein ligase LIN ARM repeats" evidence="5">
    <location>
        <begin position="472"/>
        <end position="634"/>
    </location>
</feature>
<gene>
    <name evidence="6" type="ORF">Prudu_001101</name>
</gene>
<dbReference type="EMBL" id="AP019297">
    <property type="protein sequence ID" value="BBG93170.1"/>
    <property type="molecule type" value="Genomic_DNA"/>
</dbReference>
<dbReference type="SMART" id="SM00320">
    <property type="entry name" value="WD40"/>
    <property type="match status" value="2"/>
</dbReference>
<dbReference type="InterPro" id="IPR001680">
    <property type="entry name" value="WD40_rpt"/>
</dbReference>
<dbReference type="Pfam" id="PF23654">
    <property type="entry name" value="ARM_LIN_2nd"/>
    <property type="match status" value="1"/>
</dbReference>
<organism evidence="6">
    <name type="scientific">Prunus dulcis</name>
    <name type="common">Almond</name>
    <name type="synonym">Amygdalus dulcis</name>
    <dbReference type="NCBI Taxonomy" id="3755"/>
    <lineage>
        <taxon>Eukaryota</taxon>
        <taxon>Viridiplantae</taxon>
        <taxon>Streptophyta</taxon>
        <taxon>Embryophyta</taxon>
        <taxon>Tracheophyta</taxon>
        <taxon>Spermatophyta</taxon>
        <taxon>Magnoliopsida</taxon>
        <taxon>eudicotyledons</taxon>
        <taxon>Gunneridae</taxon>
        <taxon>Pentapetalae</taxon>
        <taxon>rosids</taxon>
        <taxon>fabids</taxon>
        <taxon>Rosales</taxon>
        <taxon>Rosaceae</taxon>
        <taxon>Amygdaloideae</taxon>
        <taxon>Amygdaleae</taxon>
        <taxon>Prunus</taxon>
    </lineage>
</organism>
<evidence type="ECO:0000259" key="4">
    <source>
        <dbReference type="Pfam" id="PF23628"/>
    </source>
</evidence>
<dbReference type="Pfam" id="PF23568">
    <property type="entry name" value="ARM_LIN"/>
    <property type="match status" value="1"/>
</dbReference>
<evidence type="ECO:0000256" key="2">
    <source>
        <dbReference type="SAM" id="MobiDB-lite"/>
    </source>
</evidence>
<feature type="domain" description="Putative E3 ubiquitin-protein ligase LIN N-terminal" evidence="3">
    <location>
        <begin position="31"/>
        <end position="227"/>
    </location>
</feature>
<accession>A0A4Y1QMT8</accession>
<evidence type="ECO:0000256" key="1">
    <source>
        <dbReference type="PROSITE-ProRule" id="PRU00221"/>
    </source>
</evidence>
<dbReference type="SUPFAM" id="SSF50978">
    <property type="entry name" value="WD40 repeat-like"/>
    <property type="match status" value="1"/>
</dbReference>
<dbReference type="PROSITE" id="PS50294">
    <property type="entry name" value="WD_REPEATS_REGION"/>
    <property type="match status" value="1"/>
</dbReference>
<dbReference type="InterPro" id="IPR016024">
    <property type="entry name" value="ARM-type_fold"/>
</dbReference>
<proteinExistence type="predicted"/>
<name>A0A4Y1QMT8_PRUDU</name>
<dbReference type="PANTHER" id="PTHR35549:SF2">
    <property type="entry name" value="TRANSDUCIN_WD40 REPEAT-LIKE SUPERFAMILY PROTEIN"/>
    <property type="match status" value="1"/>
</dbReference>